<dbReference type="Pfam" id="PF07707">
    <property type="entry name" value="BACK"/>
    <property type="match status" value="1"/>
</dbReference>
<dbReference type="Gene3D" id="1.25.40.420">
    <property type="match status" value="1"/>
</dbReference>
<gene>
    <name evidence="2" type="ORF">GSLYS_00006770001</name>
</gene>
<dbReference type="InterPro" id="IPR000210">
    <property type="entry name" value="BTB/POZ_dom"/>
</dbReference>
<protein>
    <recommendedName>
        <fullName evidence="1">BTB domain-containing protein</fullName>
    </recommendedName>
</protein>
<evidence type="ECO:0000313" key="2">
    <source>
        <dbReference type="EMBL" id="CAL1532752.1"/>
    </source>
</evidence>
<dbReference type="PANTHER" id="PTHR24410:SF41">
    <property type="entry name" value="HL07962P"/>
    <property type="match status" value="1"/>
</dbReference>
<dbReference type="Pfam" id="PF23651">
    <property type="entry name" value="TRAF_BTBD17"/>
    <property type="match status" value="1"/>
</dbReference>
<accession>A0AAV2HHB1</accession>
<feature type="domain" description="BTB" evidence="1">
    <location>
        <begin position="33"/>
        <end position="103"/>
    </location>
</feature>
<comment type="caution">
    <text evidence="2">The sequence shown here is derived from an EMBL/GenBank/DDBJ whole genome shotgun (WGS) entry which is preliminary data.</text>
</comment>
<dbReference type="SMART" id="SM00225">
    <property type="entry name" value="BTB"/>
    <property type="match status" value="1"/>
</dbReference>
<dbReference type="InterPro" id="IPR056184">
    <property type="entry name" value="TRAF_BTBD17"/>
</dbReference>
<dbReference type="Gene3D" id="3.30.710.10">
    <property type="entry name" value="Potassium Channel Kv1.1, Chain A"/>
    <property type="match status" value="1"/>
</dbReference>
<dbReference type="Pfam" id="PF00651">
    <property type="entry name" value="BTB"/>
    <property type="match status" value="1"/>
</dbReference>
<dbReference type="InterPro" id="IPR051481">
    <property type="entry name" value="BTB-POZ/Galectin-3-binding"/>
</dbReference>
<reference evidence="2 3" key="1">
    <citation type="submission" date="2024-04" db="EMBL/GenBank/DDBJ databases">
        <authorList>
            <consortium name="Genoscope - CEA"/>
            <person name="William W."/>
        </authorList>
    </citation>
    <scope>NUCLEOTIDE SEQUENCE [LARGE SCALE GENOMIC DNA]</scope>
</reference>
<sequence>MMEPPVTTGEVLINNCNELSTRMLNLLMSKEMFDVQLLVGKHTFDAHKLILCSCSDVFRTMLTNQKWSEATKQSVVLVEEPVCESVFGRFLHYIYSGQLYLSHSNVGPLLTLADKYNVREMIPLCRTYMRKHMDAPVAVSCVLQWWQIANMRNDTELEAIILSYIECNFDKVIALPDFANANLETIEKLITSSRLVIHYEALIFFSVVVWLKDFMDLRHPTAEEAKAAFRRLMCHIRWPMMNEEEVAWLRECSDVQEFVKTYRSFLSLPDTPPDLDPCLLLTPADQSELPSPVDMLCSQSCDMCDSLLGCSKEKPYHSIHAISLLGSSELKVRSSRHSKLKLASDKIKKYVYMPRVYFSDYWCTKLTVSNFLAFPQYATQTFFFSTPQTGDRLDNGKLLDWEVELSPKGVRFPPAVLIGLEQDGSKIIEESYIHTVRLSVMSRSPQELPLKVEVNVLVQANNPTMPGCYFFECCRRHTCIFDGRNHRHNLDDIVPYENYGAYLHPECPVSDLYPTRTLAFTLYIVIRPLS</sequence>
<dbReference type="CDD" id="cd18493">
    <property type="entry name" value="BACK_BTBD17"/>
    <property type="match status" value="1"/>
</dbReference>
<evidence type="ECO:0000313" key="3">
    <source>
        <dbReference type="Proteomes" id="UP001497497"/>
    </source>
</evidence>
<dbReference type="SUPFAM" id="SSF54695">
    <property type="entry name" value="POZ domain"/>
    <property type="match status" value="1"/>
</dbReference>
<evidence type="ECO:0000259" key="1">
    <source>
        <dbReference type="PROSITE" id="PS50097"/>
    </source>
</evidence>
<dbReference type="InterPro" id="IPR011705">
    <property type="entry name" value="BACK"/>
</dbReference>
<dbReference type="EMBL" id="CAXITT010000124">
    <property type="protein sequence ID" value="CAL1532752.1"/>
    <property type="molecule type" value="Genomic_DNA"/>
</dbReference>
<dbReference type="Proteomes" id="UP001497497">
    <property type="component" value="Unassembled WGS sequence"/>
</dbReference>
<dbReference type="PROSITE" id="PS50097">
    <property type="entry name" value="BTB"/>
    <property type="match status" value="1"/>
</dbReference>
<dbReference type="AlphaFoldDB" id="A0AAV2HHB1"/>
<proteinExistence type="predicted"/>
<keyword evidence="3" id="KW-1185">Reference proteome</keyword>
<dbReference type="PANTHER" id="PTHR24410">
    <property type="entry name" value="HL07962P-RELATED"/>
    <property type="match status" value="1"/>
</dbReference>
<name>A0AAV2HHB1_LYMST</name>
<dbReference type="SMART" id="SM00875">
    <property type="entry name" value="BACK"/>
    <property type="match status" value="1"/>
</dbReference>
<organism evidence="2 3">
    <name type="scientific">Lymnaea stagnalis</name>
    <name type="common">Great pond snail</name>
    <name type="synonym">Helix stagnalis</name>
    <dbReference type="NCBI Taxonomy" id="6523"/>
    <lineage>
        <taxon>Eukaryota</taxon>
        <taxon>Metazoa</taxon>
        <taxon>Spiralia</taxon>
        <taxon>Lophotrochozoa</taxon>
        <taxon>Mollusca</taxon>
        <taxon>Gastropoda</taxon>
        <taxon>Heterobranchia</taxon>
        <taxon>Euthyneura</taxon>
        <taxon>Panpulmonata</taxon>
        <taxon>Hygrophila</taxon>
        <taxon>Lymnaeoidea</taxon>
        <taxon>Lymnaeidae</taxon>
        <taxon>Lymnaea</taxon>
    </lineage>
</organism>
<dbReference type="InterPro" id="IPR011333">
    <property type="entry name" value="SKP1/BTB/POZ_sf"/>
</dbReference>